<evidence type="ECO:0000313" key="6">
    <source>
        <dbReference type="Proteomes" id="UP001500571"/>
    </source>
</evidence>
<dbReference type="Pfam" id="PF01037">
    <property type="entry name" value="AsnC_trans_reg"/>
    <property type="match status" value="1"/>
</dbReference>
<comment type="caution">
    <text evidence="5">The sequence shown here is derived from an EMBL/GenBank/DDBJ whole genome shotgun (WGS) entry which is preliminary data.</text>
</comment>
<accession>A0ABP5BQT2</accession>
<dbReference type="Pfam" id="PF13412">
    <property type="entry name" value="HTH_24"/>
    <property type="match status" value="1"/>
</dbReference>
<dbReference type="RefSeq" id="WP_344042560.1">
    <property type="nucleotide sequence ID" value="NZ_BAAAPB010000001.1"/>
</dbReference>
<dbReference type="InterPro" id="IPR000485">
    <property type="entry name" value="AsnC-type_HTH_dom"/>
</dbReference>
<gene>
    <name evidence="5" type="ORF">GCM10009798_07540</name>
</gene>
<protein>
    <submittedName>
        <fullName evidence="5">Lrp/AsnC ligand binding domain-containing protein</fullName>
    </submittedName>
</protein>
<evidence type="ECO:0000313" key="5">
    <source>
        <dbReference type="EMBL" id="GAA1950680.1"/>
    </source>
</evidence>
<reference evidence="6" key="1">
    <citation type="journal article" date="2019" name="Int. J. Syst. Evol. Microbiol.">
        <title>The Global Catalogue of Microorganisms (GCM) 10K type strain sequencing project: providing services to taxonomists for standard genome sequencing and annotation.</title>
        <authorList>
            <consortium name="The Broad Institute Genomics Platform"/>
            <consortium name="The Broad Institute Genome Sequencing Center for Infectious Disease"/>
            <person name="Wu L."/>
            <person name="Ma J."/>
        </authorList>
    </citation>
    <scope>NUCLEOTIDE SEQUENCE [LARGE SCALE GENOMIC DNA]</scope>
    <source>
        <strain evidence="6">JCM 15309</strain>
    </source>
</reference>
<dbReference type="InterPro" id="IPR019887">
    <property type="entry name" value="Tscrpt_reg_AsnC/Lrp_C"/>
</dbReference>
<evidence type="ECO:0000259" key="4">
    <source>
        <dbReference type="PROSITE" id="PS50956"/>
    </source>
</evidence>
<evidence type="ECO:0000256" key="3">
    <source>
        <dbReference type="ARBA" id="ARBA00023163"/>
    </source>
</evidence>
<feature type="domain" description="HTH asnC-type" evidence="4">
    <location>
        <begin position="5"/>
        <end position="66"/>
    </location>
</feature>
<keyword evidence="6" id="KW-1185">Reference proteome</keyword>
<dbReference type="PANTHER" id="PTHR30154">
    <property type="entry name" value="LEUCINE-RESPONSIVE REGULATORY PROTEIN"/>
    <property type="match status" value="1"/>
</dbReference>
<organism evidence="5 6">
    <name type="scientific">Nocardioides panacihumi</name>
    <dbReference type="NCBI Taxonomy" id="400774"/>
    <lineage>
        <taxon>Bacteria</taxon>
        <taxon>Bacillati</taxon>
        <taxon>Actinomycetota</taxon>
        <taxon>Actinomycetes</taxon>
        <taxon>Propionibacteriales</taxon>
        <taxon>Nocardioidaceae</taxon>
        <taxon>Nocardioides</taxon>
    </lineage>
</organism>
<keyword evidence="1" id="KW-0805">Transcription regulation</keyword>
<dbReference type="Proteomes" id="UP001500571">
    <property type="component" value="Unassembled WGS sequence"/>
</dbReference>
<evidence type="ECO:0000256" key="1">
    <source>
        <dbReference type="ARBA" id="ARBA00023015"/>
    </source>
</evidence>
<sequence>MTSSVDELDVALLQALHEHPRIGDLELSRITRVARATVQSRLRRLADAGVIRDWAPTLDIAASGFPVQAIVTLEIAQGALDDVRADLVAIPEVLEAHVTTGAFDVVCRVATASHAQLQDVLVRIDQSASVRRSTSVVVLSELIAPRHLPLLETRATPATRAPAYRQESGVSATSE</sequence>
<dbReference type="InterPro" id="IPR011008">
    <property type="entry name" value="Dimeric_a/b-barrel"/>
</dbReference>
<dbReference type="SUPFAM" id="SSF54909">
    <property type="entry name" value="Dimeric alpha+beta barrel"/>
    <property type="match status" value="1"/>
</dbReference>
<keyword evidence="3" id="KW-0804">Transcription</keyword>
<dbReference type="InterPro" id="IPR019888">
    <property type="entry name" value="Tscrpt_reg_AsnC-like"/>
</dbReference>
<dbReference type="Gene3D" id="1.10.10.10">
    <property type="entry name" value="Winged helix-like DNA-binding domain superfamily/Winged helix DNA-binding domain"/>
    <property type="match status" value="1"/>
</dbReference>
<name>A0ABP5BQT2_9ACTN</name>
<dbReference type="PROSITE" id="PS50956">
    <property type="entry name" value="HTH_ASNC_2"/>
    <property type="match status" value="1"/>
</dbReference>
<proteinExistence type="predicted"/>
<evidence type="ECO:0000256" key="2">
    <source>
        <dbReference type="ARBA" id="ARBA00023125"/>
    </source>
</evidence>
<dbReference type="InterPro" id="IPR036390">
    <property type="entry name" value="WH_DNA-bd_sf"/>
</dbReference>
<dbReference type="EMBL" id="BAAAPB010000001">
    <property type="protein sequence ID" value="GAA1950680.1"/>
    <property type="molecule type" value="Genomic_DNA"/>
</dbReference>
<dbReference type="PRINTS" id="PR00033">
    <property type="entry name" value="HTHASNC"/>
</dbReference>
<dbReference type="Gene3D" id="3.30.70.920">
    <property type="match status" value="1"/>
</dbReference>
<dbReference type="SUPFAM" id="SSF46785">
    <property type="entry name" value="Winged helix' DNA-binding domain"/>
    <property type="match status" value="1"/>
</dbReference>
<dbReference type="SMART" id="SM00344">
    <property type="entry name" value="HTH_ASNC"/>
    <property type="match status" value="1"/>
</dbReference>
<keyword evidence="2" id="KW-0238">DNA-binding</keyword>
<dbReference type="PANTHER" id="PTHR30154:SF34">
    <property type="entry name" value="TRANSCRIPTIONAL REGULATOR AZLB"/>
    <property type="match status" value="1"/>
</dbReference>
<dbReference type="InterPro" id="IPR036388">
    <property type="entry name" value="WH-like_DNA-bd_sf"/>
</dbReference>